<proteinExistence type="predicted"/>
<dbReference type="InterPro" id="IPR000835">
    <property type="entry name" value="HTH_MarR-typ"/>
</dbReference>
<keyword evidence="3" id="KW-1185">Reference proteome</keyword>
<evidence type="ECO:0000313" key="2">
    <source>
        <dbReference type="EMBL" id="GMM60170.1"/>
    </source>
</evidence>
<dbReference type="SUPFAM" id="SSF46785">
    <property type="entry name" value="Winged helix' DNA-binding domain"/>
    <property type="match status" value="1"/>
</dbReference>
<dbReference type="PRINTS" id="PR00598">
    <property type="entry name" value="HTHMARR"/>
</dbReference>
<dbReference type="PANTHER" id="PTHR33164:SF43">
    <property type="entry name" value="HTH-TYPE TRANSCRIPTIONAL REPRESSOR YETL"/>
    <property type="match status" value="1"/>
</dbReference>
<dbReference type="Proteomes" id="UP001187221">
    <property type="component" value="Unassembled WGS sequence"/>
</dbReference>
<reference evidence="2 3" key="1">
    <citation type="submission" date="2023-06" db="EMBL/GenBank/DDBJ databases">
        <title>Draft genome sequence of Novosphingobium sp. strain IK01.</title>
        <authorList>
            <person name="Hatamoto M."/>
            <person name="Ikarashi T."/>
            <person name="Yamaguchi T."/>
        </authorList>
    </citation>
    <scope>NUCLEOTIDE SEQUENCE [LARGE SCALE GENOMIC DNA]</scope>
    <source>
        <strain evidence="2 3">IK01</strain>
    </source>
</reference>
<dbReference type="SMART" id="SM00347">
    <property type="entry name" value="HTH_MARR"/>
    <property type="match status" value="1"/>
</dbReference>
<sequence>MRPLSAHDVAPQNDCTQAIAMPNACQSGGMGRPHYPRDPALVSDSPARQFPDAELALDGLDAVLGLHIGTAHSLFVGRLERQLDPLGVTPKQVAILWLVKANPGIRQTGLSRFFRIERPTVHQFVRQLRENGFLINEPCKHDRRAGGLWITPEGQAILAQARAVIGAYEAERVAGLSGEERAELFRLLAKLCATASLRDA</sequence>
<name>A0ABQ6P5L8_9SPHN</name>
<dbReference type="InterPro" id="IPR039422">
    <property type="entry name" value="MarR/SlyA-like"/>
</dbReference>
<evidence type="ECO:0000259" key="1">
    <source>
        <dbReference type="PROSITE" id="PS50995"/>
    </source>
</evidence>
<dbReference type="PANTHER" id="PTHR33164">
    <property type="entry name" value="TRANSCRIPTIONAL REGULATOR, MARR FAMILY"/>
    <property type="match status" value="1"/>
</dbReference>
<dbReference type="Pfam" id="PF12802">
    <property type="entry name" value="MarR_2"/>
    <property type="match status" value="1"/>
</dbReference>
<feature type="domain" description="HTH marR-type" evidence="1">
    <location>
        <begin position="52"/>
        <end position="193"/>
    </location>
</feature>
<dbReference type="InterPro" id="IPR036390">
    <property type="entry name" value="WH_DNA-bd_sf"/>
</dbReference>
<protein>
    <recommendedName>
        <fullName evidence="1">HTH marR-type domain-containing protein</fullName>
    </recommendedName>
</protein>
<accession>A0ABQ6P5L8</accession>
<dbReference type="InterPro" id="IPR036388">
    <property type="entry name" value="WH-like_DNA-bd_sf"/>
</dbReference>
<dbReference type="EMBL" id="BTFW01000001">
    <property type="protein sequence ID" value="GMM60170.1"/>
    <property type="molecule type" value="Genomic_DNA"/>
</dbReference>
<gene>
    <name evidence="2" type="ORF">NUTIK01_09470</name>
</gene>
<organism evidence="2 3">
    <name type="scientific">Novosphingobium pituita</name>
    <dbReference type="NCBI Taxonomy" id="3056842"/>
    <lineage>
        <taxon>Bacteria</taxon>
        <taxon>Pseudomonadati</taxon>
        <taxon>Pseudomonadota</taxon>
        <taxon>Alphaproteobacteria</taxon>
        <taxon>Sphingomonadales</taxon>
        <taxon>Sphingomonadaceae</taxon>
        <taxon>Novosphingobium</taxon>
    </lineage>
</organism>
<comment type="caution">
    <text evidence="2">The sequence shown here is derived from an EMBL/GenBank/DDBJ whole genome shotgun (WGS) entry which is preliminary data.</text>
</comment>
<dbReference type="Gene3D" id="1.10.10.10">
    <property type="entry name" value="Winged helix-like DNA-binding domain superfamily/Winged helix DNA-binding domain"/>
    <property type="match status" value="1"/>
</dbReference>
<dbReference type="PROSITE" id="PS50995">
    <property type="entry name" value="HTH_MARR_2"/>
    <property type="match status" value="1"/>
</dbReference>
<evidence type="ECO:0000313" key="3">
    <source>
        <dbReference type="Proteomes" id="UP001187221"/>
    </source>
</evidence>